<sequence length="47" mass="5610">MGLGPEKEKGRAIRARPSHYSTWREKEITLRYSRRRRLLNVLSAKKL</sequence>
<protein>
    <submittedName>
        <fullName evidence="1">Uncharacterized protein</fullName>
    </submittedName>
</protein>
<dbReference type="AlphaFoldDB" id="A0A6J4ICN1"/>
<proteinExistence type="predicted"/>
<organism evidence="1">
    <name type="scientific">uncultured Armatimonadetes bacterium</name>
    <dbReference type="NCBI Taxonomy" id="157466"/>
    <lineage>
        <taxon>Bacteria</taxon>
        <taxon>Bacillati</taxon>
        <taxon>Armatimonadota</taxon>
        <taxon>environmental samples</taxon>
    </lineage>
</organism>
<gene>
    <name evidence="1" type="ORF">AVDCRST_MAG63-1692</name>
</gene>
<name>A0A6J4ICN1_9BACT</name>
<reference evidence="1" key="1">
    <citation type="submission" date="2020-02" db="EMBL/GenBank/DDBJ databases">
        <authorList>
            <person name="Meier V. D."/>
        </authorList>
    </citation>
    <scope>NUCLEOTIDE SEQUENCE</scope>
    <source>
        <strain evidence="1">AVDCRST_MAG63</strain>
    </source>
</reference>
<dbReference type="EMBL" id="CADCTO010000216">
    <property type="protein sequence ID" value="CAA9246533.1"/>
    <property type="molecule type" value="Genomic_DNA"/>
</dbReference>
<accession>A0A6J4ICN1</accession>
<evidence type="ECO:0000313" key="1">
    <source>
        <dbReference type="EMBL" id="CAA9246533.1"/>
    </source>
</evidence>